<evidence type="ECO:0000313" key="1">
    <source>
        <dbReference type="EMBL" id="PIO57553.1"/>
    </source>
</evidence>
<reference evidence="1 2" key="1">
    <citation type="submission" date="2015-09" db="EMBL/GenBank/DDBJ databases">
        <title>Draft genome of the parasitic nematode Teladorsagia circumcincta isolate WARC Sus (inbred).</title>
        <authorList>
            <person name="Mitreva M."/>
        </authorList>
    </citation>
    <scope>NUCLEOTIDE SEQUENCE [LARGE SCALE GENOMIC DNA]</scope>
    <source>
        <strain evidence="1 2">S</strain>
    </source>
</reference>
<sequence length="78" mass="8917">MPKISFPNFCSLCFHKLGRPVQSSLERASQTKLEKDTFGVQIYNSPYTYVSADPDQVAVQKESLSRLEYMDILYAGYD</sequence>
<dbReference type="OrthoDB" id="5857313at2759"/>
<accession>A0A2G9THW2</accession>
<gene>
    <name evidence="1" type="ORF">TELCIR_21033</name>
</gene>
<feature type="non-terminal residue" evidence="1">
    <location>
        <position position="78"/>
    </location>
</feature>
<dbReference type="Proteomes" id="UP000230423">
    <property type="component" value="Unassembled WGS sequence"/>
</dbReference>
<proteinExistence type="predicted"/>
<dbReference type="AlphaFoldDB" id="A0A2G9THW2"/>
<protein>
    <submittedName>
        <fullName evidence="1">Uncharacterized protein</fullName>
    </submittedName>
</protein>
<dbReference type="EMBL" id="KZ371102">
    <property type="protein sequence ID" value="PIO57553.1"/>
    <property type="molecule type" value="Genomic_DNA"/>
</dbReference>
<name>A0A2G9THW2_TELCI</name>
<organism evidence="1 2">
    <name type="scientific">Teladorsagia circumcincta</name>
    <name type="common">Brown stomach worm</name>
    <name type="synonym">Ostertagia circumcincta</name>
    <dbReference type="NCBI Taxonomy" id="45464"/>
    <lineage>
        <taxon>Eukaryota</taxon>
        <taxon>Metazoa</taxon>
        <taxon>Ecdysozoa</taxon>
        <taxon>Nematoda</taxon>
        <taxon>Chromadorea</taxon>
        <taxon>Rhabditida</taxon>
        <taxon>Rhabditina</taxon>
        <taxon>Rhabditomorpha</taxon>
        <taxon>Strongyloidea</taxon>
        <taxon>Trichostrongylidae</taxon>
        <taxon>Teladorsagia</taxon>
    </lineage>
</organism>
<evidence type="ECO:0000313" key="2">
    <source>
        <dbReference type="Proteomes" id="UP000230423"/>
    </source>
</evidence>
<keyword evidence="2" id="KW-1185">Reference proteome</keyword>